<evidence type="ECO:0000313" key="3">
    <source>
        <dbReference type="Proteomes" id="UP001566132"/>
    </source>
</evidence>
<evidence type="ECO:0000256" key="1">
    <source>
        <dbReference type="SAM" id="Phobius"/>
    </source>
</evidence>
<dbReference type="PANTHER" id="PTHR31965">
    <property type="entry name" value="TRANSMEMBRANE PROTEIN 42"/>
    <property type="match status" value="1"/>
</dbReference>
<keyword evidence="1" id="KW-0472">Membrane</keyword>
<evidence type="ECO:0008006" key="4">
    <source>
        <dbReference type="Google" id="ProtNLM"/>
    </source>
</evidence>
<proteinExistence type="predicted"/>
<dbReference type="Gene3D" id="1.10.3730.20">
    <property type="match status" value="1"/>
</dbReference>
<dbReference type="InterPro" id="IPR037185">
    <property type="entry name" value="EmrE-like"/>
</dbReference>
<reference evidence="2 3" key="1">
    <citation type="submission" date="2024-05" db="EMBL/GenBank/DDBJ databases">
        <title>Genetic variation in Jamaican populations of the coffee berry borer (Hypothenemus hampei).</title>
        <authorList>
            <person name="Errbii M."/>
            <person name="Myrie A."/>
        </authorList>
    </citation>
    <scope>NUCLEOTIDE SEQUENCE [LARGE SCALE GENOMIC DNA]</scope>
    <source>
        <strain evidence="2">JA-Hopewell-2020-01-JO</strain>
        <tissue evidence="2">Whole body</tissue>
    </source>
</reference>
<dbReference type="InterPro" id="IPR039632">
    <property type="entry name" value="TMEM42"/>
</dbReference>
<protein>
    <recommendedName>
        <fullName evidence="4">Transmembrane protein 42</fullName>
    </recommendedName>
</protein>
<dbReference type="Proteomes" id="UP001566132">
    <property type="component" value="Unassembled WGS sequence"/>
</dbReference>
<keyword evidence="1" id="KW-0812">Transmembrane</keyword>
<gene>
    <name evidence="2" type="ORF">ABEB36_005327</name>
</gene>
<feature type="transmembrane region" description="Helical" evidence="1">
    <location>
        <begin position="63"/>
        <end position="85"/>
    </location>
</feature>
<name>A0ABD1EXW3_HYPHA</name>
<feature type="transmembrane region" description="Helical" evidence="1">
    <location>
        <begin position="91"/>
        <end position="108"/>
    </location>
</feature>
<accession>A0ABD1EXW3</accession>
<sequence length="118" mass="13199">MIYYAVFSGIFAASASAFGKFCGLEMFQNLYAVRLIFFVLMLFCNAAVWTMFVKALHQSSSSLVATVISSTSNYVLTAFIGFVLLGEVTSFFWWFGMLFIIAGLVLIVQEDKSETHKK</sequence>
<dbReference type="PANTHER" id="PTHR31965:SF1">
    <property type="entry name" value="TRANSMEMBRANE PROTEIN 42"/>
    <property type="match status" value="1"/>
</dbReference>
<feature type="transmembrane region" description="Helical" evidence="1">
    <location>
        <begin position="35"/>
        <end position="56"/>
    </location>
</feature>
<organism evidence="2 3">
    <name type="scientific">Hypothenemus hampei</name>
    <name type="common">Coffee berry borer</name>
    <dbReference type="NCBI Taxonomy" id="57062"/>
    <lineage>
        <taxon>Eukaryota</taxon>
        <taxon>Metazoa</taxon>
        <taxon>Ecdysozoa</taxon>
        <taxon>Arthropoda</taxon>
        <taxon>Hexapoda</taxon>
        <taxon>Insecta</taxon>
        <taxon>Pterygota</taxon>
        <taxon>Neoptera</taxon>
        <taxon>Endopterygota</taxon>
        <taxon>Coleoptera</taxon>
        <taxon>Polyphaga</taxon>
        <taxon>Cucujiformia</taxon>
        <taxon>Curculionidae</taxon>
        <taxon>Scolytinae</taxon>
        <taxon>Hypothenemus</taxon>
    </lineage>
</organism>
<comment type="caution">
    <text evidence="2">The sequence shown here is derived from an EMBL/GenBank/DDBJ whole genome shotgun (WGS) entry which is preliminary data.</text>
</comment>
<evidence type="ECO:0000313" key="2">
    <source>
        <dbReference type="EMBL" id="KAL1505869.1"/>
    </source>
</evidence>
<keyword evidence="1" id="KW-1133">Transmembrane helix</keyword>
<dbReference type="AlphaFoldDB" id="A0ABD1EXW3"/>
<dbReference type="EMBL" id="JBDJPC010000004">
    <property type="protein sequence ID" value="KAL1505869.1"/>
    <property type="molecule type" value="Genomic_DNA"/>
</dbReference>
<keyword evidence="3" id="KW-1185">Reference proteome</keyword>
<dbReference type="SUPFAM" id="SSF103481">
    <property type="entry name" value="Multidrug resistance efflux transporter EmrE"/>
    <property type="match status" value="1"/>
</dbReference>